<dbReference type="PANTHER" id="PTHR34580:SF3">
    <property type="entry name" value="PROTEIN PAFB"/>
    <property type="match status" value="1"/>
</dbReference>
<evidence type="ECO:0000313" key="5">
    <source>
        <dbReference type="Proteomes" id="UP000677812"/>
    </source>
</evidence>
<evidence type="ECO:0000259" key="3">
    <source>
        <dbReference type="PROSITE" id="PS51000"/>
    </source>
</evidence>
<proteinExistence type="predicted"/>
<dbReference type="InterPro" id="IPR036388">
    <property type="entry name" value="WH-like_DNA-bd_sf"/>
</dbReference>
<sequence>MRRADRLFEILQMLRGGRLRTASEIAEALEVSTRTIWRDVADLQAQGVPVAGERGVGYVLQEGYFLPPLGLTGEEMEALLWGVHLVGSLADDALAQAARELQVKILAVSPEDKRLNTPTMAAYPASSIKAAGAFMAVIRDAIRKKHKLSISYRSLKEEETNRVVRPLNLEFWGQVWTLSAWCEARSDFRLFRCDRMIEVTMLLERFRDEPGKRFADLLAKVDKDKIVDTYSKT</sequence>
<dbReference type="SUPFAM" id="SSF46785">
    <property type="entry name" value="Winged helix' DNA-binding domain"/>
    <property type="match status" value="1"/>
</dbReference>
<dbReference type="PANTHER" id="PTHR34580">
    <property type="match status" value="1"/>
</dbReference>
<dbReference type="RefSeq" id="WP_211682842.1">
    <property type="nucleotide sequence ID" value="NZ_JAGRQH010000008.1"/>
</dbReference>
<keyword evidence="1" id="KW-0805">Transcription regulation</keyword>
<feature type="domain" description="HTH deoR-type" evidence="3">
    <location>
        <begin position="3"/>
        <end position="58"/>
    </location>
</feature>
<dbReference type="Pfam" id="PF08279">
    <property type="entry name" value="HTH_11"/>
    <property type="match status" value="1"/>
</dbReference>
<dbReference type="PROSITE" id="PS52050">
    <property type="entry name" value="WYL"/>
    <property type="match status" value="1"/>
</dbReference>
<dbReference type="Proteomes" id="UP000677812">
    <property type="component" value="Unassembled WGS sequence"/>
</dbReference>
<dbReference type="InterPro" id="IPR013196">
    <property type="entry name" value="HTH_11"/>
</dbReference>
<dbReference type="EMBL" id="JAGRQH010000008">
    <property type="protein sequence ID" value="MBR0560447.1"/>
    <property type="molecule type" value="Genomic_DNA"/>
</dbReference>
<comment type="caution">
    <text evidence="4">The sequence shown here is derived from an EMBL/GenBank/DDBJ whole genome shotgun (WGS) entry which is preliminary data.</text>
</comment>
<dbReference type="PROSITE" id="PS51000">
    <property type="entry name" value="HTH_DEOR_2"/>
    <property type="match status" value="1"/>
</dbReference>
<keyword evidence="5" id="KW-1185">Reference proteome</keyword>
<organism evidence="4 5">
    <name type="scientific">Neokomagataea anthophila</name>
    <dbReference type="NCBI Taxonomy" id="2826925"/>
    <lineage>
        <taxon>Bacteria</taxon>
        <taxon>Pseudomonadati</taxon>
        <taxon>Pseudomonadota</taxon>
        <taxon>Alphaproteobacteria</taxon>
        <taxon>Acetobacterales</taxon>
        <taxon>Acetobacteraceae</taxon>
        <taxon>Neokomagataea</taxon>
    </lineage>
</organism>
<name>A0ABS5E962_9PROT</name>
<keyword evidence="2" id="KW-0804">Transcription</keyword>
<dbReference type="InterPro" id="IPR036390">
    <property type="entry name" value="WH_DNA-bd_sf"/>
</dbReference>
<dbReference type="Pfam" id="PF13280">
    <property type="entry name" value="WYL"/>
    <property type="match status" value="1"/>
</dbReference>
<gene>
    <name evidence="4" type="ORF">KB213_10325</name>
</gene>
<protein>
    <submittedName>
        <fullName evidence="4">YafY family transcriptional regulator</fullName>
    </submittedName>
</protein>
<dbReference type="Gene3D" id="1.10.10.10">
    <property type="entry name" value="Winged helix-like DNA-binding domain superfamily/Winged helix DNA-binding domain"/>
    <property type="match status" value="1"/>
</dbReference>
<dbReference type="InterPro" id="IPR051534">
    <property type="entry name" value="CBASS_pafABC_assoc_protein"/>
</dbReference>
<accession>A0ABS5E962</accession>
<evidence type="ECO:0000256" key="2">
    <source>
        <dbReference type="ARBA" id="ARBA00023163"/>
    </source>
</evidence>
<reference evidence="4 5" key="1">
    <citation type="submission" date="2021-04" db="EMBL/GenBank/DDBJ databases">
        <title>The complete genome sequence of Neokomagataea sp. TBRC 2177.</title>
        <authorList>
            <person name="Charoenyingcharoen P."/>
            <person name="Yukphan P."/>
        </authorList>
    </citation>
    <scope>NUCLEOTIDE SEQUENCE [LARGE SCALE GENOMIC DNA]</scope>
    <source>
        <strain evidence="4 5">TBRC 2177</strain>
    </source>
</reference>
<evidence type="ECO:0000313" key="4">
    <source>
        <dbReference type="EMBL" id="MBR0560447.1"/>
    </source>
</evidence>
<dbReference type="InterPro" id="IPR001034">
    <property type="entry name" value="DeoR_HTH"/>
</dbReference>
<evidence type="ECO:0000256" key="1">
    <source>
        <dbReference type="ARBA" id="ARBA00023015"/>
    </source>
</evidence>
<dbReference type="InterPro" id="IPR026881">
    <property type="entry name" value="WYL_dom"/>
</dbReference>